<dbReference type="InterPro" id="IPR036397">
    <property type="entry name" value="RNaseH_sf"/>
</dbReference>
<reference evidence="1 2" key="1">
    <citation type="submission" date="2018-11" db="EMBL/GenBank/DDBJ databases">
        <authorList>
            <consortium name="Pathogen Informatics"/>
        </authorList>
    </citation>
    <scope>NUCLEOTIDE SEQUENCE [LARGE SCALE GENOMIC DNA]</scope>
</reference>
<proteinExistence type="predicted"/>
<reference evidence="3" key="2">
    <citation type="submission" date="2019-09" db="UniProtKB">
        <authorList>
            <consortium name="WormBaseParasite"/>
        </authorList>
    </citation>
    <scope>IDENTIFICATION</scope>
</reference>
<name>A0A183FYJ1_HELPZ</name>
<organism evidence="2 3">
    <name type="scientific">Heligmosomoides polygyrus</name>
    <name type="common">Parasitic roundworm</name>
    <dbReference type="NCBI Taxonomy" id="6339"/>
    <lineage>
        <taxon>Eukaryota</taxon>
        <taxon>Metazoa</taxon>
        <taxon>Ecdysozoa</taxon>
        <taxon>Nematoda</taxon>
        <taxon>Chromadorea</taxon>
        <taxon>Rhabditida</taxon>
        <taxon>Rhabditina</taxon>
        <taxon>Rhabditomorpha</taxon>
        <taxon>Strongyloidea</taxon>
        <taxon>Heligmosomidae</taxon>
        <taxon>Heligmosomoides</taxon>
    </lineage>
</organism>
<dbReference type="PANTHER" id="PTHR46060">
    <property type="entry name" value="MARINER MOS1 TRANSPOSASE-LIKE PROTEIN"/>
    <property type="match status" value="1"/>
</dbReference>
<evidence type="ECO:0000313" key="3">
    <source>
        <dbReference type="WBParaSite" id="HPBE_0001371901-mRNA-1"/>
    </source>
</evidence>
<evidence type="ECO:0000313" key="2">
    <source>
        <dbReference type="Proteomes" id="UP000050761"/>
    </source>
</evidence>
<accession>A0A183FYJ1</accession>
<dbReference type="OrthoDB" id="5847583at2759"/>
<dbReference type="AlphaFoldDB" id="A0A183FYJ1"/>
<accession>A0A3P7Z6B0</accession>
<dbReference type="EMBL" id="UZAH01028040">
    <property type="protein sequence ID" value="VDO97166.1"/>
    <property type="molecule type" value="Genomic_DNA"/>
</dbReference>
<protein>
    <submittedName>
        <fullName evidence="3">Mariner Mos1 transposase</fullName>
    </submittedName>
</protein>
<sequence>MIQMRAILKTPDLRMIQMRAILETPDLRMIQMRAISDRAGFRIIRNRINPAGYPKMHDSDPMSSPHPSKTMLPVWWDYKGVIYYELLARKETLEVLPHPPYSPDVAPTDYHLLLSLSDVMQGKTFDD</sequence>
<dbReference type="InterPro" id="IPR001888">
    <property type="entry name" value="Transposase_1"/>
</dbReference>
<keyword evidence="2" id="KW-1185">Reference proteome</keyword>
<dbReference type="Gene3D" id="3.30.420.10">
    <property type="entry name" value="Ribonuclease H-like superfamily/Ribonuclease H"/>
    <property type="match status" value="1"/>
</dbReference>
<evidence type="ECO:0000313" key="1">
    <source>
        <dbReference type="EMBL" id="VDO97166.1"/>
    </source>
</evidence>
<dbReference type="PANTHER" id="PTHR46060:SF1">
    <property type="entry name" value="MARINER MOS1 TRANSPOSASE-LIKE PROTEIN"/>
    <property type="match status" value="1"/>
</dbReference>
<dbReference type="WBParaSite" id="HPBE_0001371901-mRNA-1">
    <property type="protein sequence ID" value="HPBE_0001371901-mRNA-1"/>
    <property type="gene ID" value="HPBE_0001371901"/>
</dbReference>
<gene>
    <name evidence="1" type="ORF">HPBE_LOCUS13720</name>
</gene>
<dbReference type="InterPro" id="IPR052709">
    <property type="entry name" value="Transposase-MT_Hybrid"/>
</dbReference>
<dbReference type="Proteomes" id="UP000050761">
    <property type="component" value="Unassembled WGS sequence"/>
</dbReference>
<dbReference type="Pfam" id="PF01359">
    <property type="entry name" value="Transposase_1"/>
    <property type="match status" value="1"/>
</dbReference>
<dbReference type="GO" id="GO:0003676">
    <property type="term" value="F:nucleic acid binding"/>
    <property type="evidence" value="ECO:0007669"/>
    <property type="project" value="InterPro"/>
</dbReference>